<dbReference type="InterPro" id="IPR039657">
    <property type="entry name" value="Dimethylallyltransferase"/>
</dbReference>
<evidence type="ECO:0000256" key="8">
    <source>
        <dbReference type="ARBA" id="ARBA00022842"/>
    </source>
</evidence>
<evidence type="ECO:0000313" key="15">
    <source>
        <dbReference type="Proteomes" id="UP000177091"/>
    </source>
</evidence>
<accession>A0A1F7WQE9</accession>
<gene>
    <name evidence="10" type="primary">miaA</name>
    <name evidence="14" type="ORF">A2112_01375</name>
</gene>
<dbReference type="GO" id="GO:0052381">
    <property type="term" value="F:tRNA dimethylallyltransferase activity"/>
    <property type="evidence" value="ECO:0007669"/>
    <property type="project" value="UniProtKB-UniRule"/>
</dbReference>
<dbReference type="EMBL" id="MGFK01000014">
    <property type="protein sequence ID" value="OGM04408.1"/>
    <property type="molecule type" value="Genomic_DNA"/>
</dbReference>
<dbReference type="GO" id="GO:0006400">
    <property type="term" value="P:tRNA modification"/>
    <property type="evidence" value="ECO:0007669"/>
    <property type="project" value="TreeGrafter"/>
</dbReference>
<reference evidence="14 15" key="1">
    <citation type="journal article" date="2016" name="Nat. Commun.">
        <title>Thousands of microbial genomes shed light on interconnected biogeochemical processes in an aquifer system.</title>
        <authorList>
            <person name="Anantharaman K."/>
            <person name="Brown C.T."/>
            <person name="Hug L.A."/>
            <person name="Sharon I."/>
            <person name="Castelle C.J."/>
            <person name="Probst A.J."/>
            <person name="Thomas B.C."/>
            <person name="Singh A."/>
            <person name="Wilkins M.J."/>
            <person name="Karaoz U."/>
            <person name="Brodie E.L."/>
            <person name="Williams K.H."/>
            <person name="Hubbard S.S."/>
            <person name="Banfield J.F."/>
        </authorList>
    </citation>
    <scope>NUCLEOTIDE SEQUENCE [LARGE SCALE GENOMIC DNA]</scope>
</reference>
<keyword evidence="6 10" id="KW-0547">Nucleotide-binding</keyword>
<comment type="function">
    <text evidence="2 10 12">Catalyzes the transfer of a dimethylallyl group onto the adenine at position 37 in tRNAs that read codons beginning with uridine, leading to the formation of N6-(dimethylallyl)adenosine (i(6)A).</text>
</comment>
<evidence type="ECO:0000256" key="13">
    <source>
        <dbReference type="RuleBase" id="RU003785"/>
    </source>
</evidence>
<evidence type="ECO:0000256" key="1">
    <source>
        <dbReference type="ARBA" id="ARBA00001946"/>
    </source>
</evidence>
<keyword evidence="5 10" id="KW-0819">tRNA processing</keyword>
<feature type="region of interest" description="Interaction with substrate tRNA" evidence="10">
    <location>
        <begin position="34"/>
        <end position="37"/>
    </location>
</feature>
<comment type="catalytic activity">
    <reaction evidence="9 10 11">
        <text>adenosine(37) in tRNA + dimethylallyl diphosphate = N(6)-dimethylallyladenosine(37) in tRNA + diphosphate</text>
        <dbReference type="Rhea" id="RHEA:26482"/>
        <dbReference type="Rhea" id="RHEA-COMP:10162"/>
        <dbReference type="Rhea" id="RHEA-COMP:10375"/>
        <dbReference type="ChEBI" id="CHEBI:33019"/>
        <dbReference type="ChEBI" id="CHEBI:57623"/>
        <dbReference type="ChEBI" id="CHEBI:74411"/>
        <dbReference type="ChEBI" id="CHEBI:74415"/>
        <dbReference type="EC" id="2.5.1.75"/>
    </reaction>
</comment>
<dbReference type="NCBIfam" id="TIGR00174">
    <property type="entry name" value="miaA"/>
    <property type="match status" value="1"/>
</dbReference>
<comment type="caution">
    <text evidence="14">The sequence shown here is derived from an EMBL/GenBank/DDBJ whole genome shotgun (WGS) entry which is preliminary data.</text>
</comment>
<proteinExistence type="inferred from homology"/>
<comment type="subunit">
    <text evidence="10">Monomer.</text>
</comment>
<evidence type="ECO:0000256" key="5">
    <source>
        <dbReference type="ARBA" id="ARBA00022694"/>
    </source>
</evidence>
<dbReference type="PANTHER" id="PTHR11088">
    <property type="entry name" value="TRNA DIMETHYLALLYLTRANSFERASE"/>
    <property type="match status" value="1"/>
</dbReference>
<dbReference type="SUPFAM" id="SSF52540">
    <property type="entry name" value="P-loop containing nucleoside triphosphate hydrolases"/>
    <property type="match status" value="1"/>
</dbReference>
<evidence type="ECO:0000256" key="2">
    <source>
        <dbReference type="ARBA" id="ARBA00003213"/>
    </source>
</evidence>
<organism evidence="14 15">
    <name type="scientific">Candidatus Woesebacteria bacterium GWA1_42_12</name>
    <dbReference type="NCBI Taxonomy" id="1802472"/>
    <lineage>
        <taxon>Bacteria</taxon>
        <taxon>Candidatus Woeseibacteriota</taxon>
    </lineage>
</organism>
<dbReference type="PANTHER" id="PTHR11088:SF60">
    <property type="entry name" value="TRNA DIMETHYLALLYLTRANSFERASE"/>
    <property type="match status" value="1"/>
</dbReference>
<dbReference type="Gene3D" id="1.10.20.140">
    <property type="match status" value="1"/>
</dbReference>
<comment type="caution">
    <text evidence="10">Lacks conserved residue(s) required for the propagation of feature annotation.</text>
</comment>
<evidence type="ECO:0000256" key="10">
    <source>
        <dbReference type="HAMAP-Rule" id="MF_00185"/>
    </source>
</evidence>
<dbReference type="HAMAP" id="MF_00185">
    <property type="entry name" value="IPP_trans"/>
    <property type="match status" value="1"/>
</dbReference>
<dbReference type="Gene3D" id="3.40.50.300">
    <property type="entry name" value="P-loop containing nucleotide triphosphate hydrolases"/>
    <property type="match status" value="1"/>
</dbReference>
<sequence length="317" mass="36192">MKKLLVIEGPTGTGKTSLAVALAKKFDGEIVSADSRQVYKGFDVGTGKDLPPDAKYKTQNSKLGGYYETQGIRIWGYDLVEPHEEFSVAQYIKIVRVIIEDIFARGKLPILVGGTGLYIKGVIDGIPTLSIKPNPKLRKSLEEKTKEELFEILGRVDPVRAASLNSSDRKNPRRLIRAIEVGLTRSKLENSKFEGGLLFIGLTTSKEILNKRIDERVDKRVQKGIESEIKALIKNGVKGDSRAMDSLGYRQWKEYFKRPKKVSKTNVIKLWKVEEHKYSKRQMTWFKKDKRINWFDISLATWQKNVEKLVEKWYKGA</sequence>
<name>A0A1F7WQE9_9BACT</name>
<dbReference type="EC" id="2.5.1.75" evidence="10"/>
<dbReference type="AlphaFoldDB" id="A0A1F7WQE9"/>
<feature type="site" description="Interaction with substrate tRNA" evidence="10">
    <location>
        <position position="115"/>
    </location>
</feature>
<dbReference type="InterPro" id="IPR027417">
    <property type="entry name" value="P-loop_NTPase"/>
</dbReference>
<evidence type="ECO:0000256" key="11">
    <source>
        <dbReference type="RuleBase" id="RU003783"/>
    </source>
</evidence>
<evidence type="ECO:0000256" key="9">
    <source>
        <dbReference type="ARBA" id="ARBA00049563"/>
    </source>
</evidence>
<dbReference type="Proteomes" id="UP000177091">
    <property type="component" value="Unassembled WGS sequence"/>
</dbReference>
<evidence type="ECO:0000313" key="14">
    <source>
        <dbReference type="EMBL" id="OGM04408.1"/>
    </source>
</evidence>
<evidence type="ECO:0000256" key="3">
    <source>
        <dbReference type="ARBA" id="ARBA00005842"/>
    </source>
</evidence>
<dbReference type="GO" id="GO:0005524">
    <property type="term" value="F:ATP binding"/>
    <property type="evidence" value="ECO:0007669"/>
    <property type="project" value="UniProtKB-UniRule"/>
</dbReference>
<protein>
    <recommendedName>
        <fullName evidence="10">tRNA dimethylallyltransferase</fullName>
        <ecNumber evidence="10">2.5.1.75</ecNumber>
    </recommendedName>
    <alternativeName>
        <fullName evidence="10">Dimethylallyl diphosphate:tRNA dimethylallyltransferase</fullName>
        <shortName evidence="10">DMAPP:tRNA dimethylallyltransferase</shortName>
        <shortName evidence="10">DMATase</shortName>
    </alternativeName>
    <alternativeName>
        <fullName evidence="10">Isopentenyl-diphosphate:tRNA isopentenyltransferase</fullName>
        <shortName evidence="10">IPP transferase</shortName>
        <shortName evidence="10">IPPT</shortName>
        <shortName evidence="10">IPTase</shortName>
    </alternativeName>
</protein>
<evidence type="ECO:0000256" key="4">
    <source>
        <dbReference type="ARBA" id="ARBA00022679"/>
    </source>
</evidence>
<keyword evidence="7 10" id="KW-0067">ATP-binding</keyword>
<keyword evidence="8 10" id="KW-0460">Magnesium</keyword>
<evidence type="ECO:0000256" key="7">
    <source>
        <dbReference type="ARBA" id="ARBA00022840"/>
    </source>
</evidence>
<evidence type="ECO:0000256" key="6">
    <source>
        <dbReference type="ARBA" id="ARBA00022741"/>
    </source>
</evidence>
<keyword evidence="4 10" id="KW-0808">Transferase</keyword>
<feature type="site" description="Interaction with substrate tRNA" evidence="10">
    <location>
        <position position="138"/>
    </location>
</feature>
<evidence type="ECO:0000256" key="12">
    <source>
        <dbReference type="RuleBase" id="RU003784"/>
    </source>
</evidence>
<feature type="binding site" evidence="10">
    <location>
        <begin position="9"/>
        <end position="16"/>
    </location>
    <ligand>
        <name>ATP</name>
        <dbReference type="ChEBI" id="CHEBI:30616"/>
    </ligand>
</feature>
<comment type="cofactor">
    <cofactor evidence="1 10">
        <name>Mg(2+)</name>
        <dbReference type="ChEBI" id="CHEBI:18420"/>
    </cofactor>
</comment>
<dbReference type="Pfam" id="PF01715">
    <property type="entry name" value="IPPT"/>
    <property type="match status" value="1"/>
</dbReference>
<feature type="binding site" evidence="10">
    <location>
        <begin position="11"/>
        <end position="16"/>
    </location>
    <ligand>
        <name>substrate</name>
    </ligand>
</feature>
<dbReference type="InterPro" id="IPR018022">
    <property type="entry name" value="IPT"/>
</dbReference>
<comment type="similarity">
    <text evidence="3 10 13">Belongs to the IPP transferase family.</text>
</comment>